<comment type="caution">
    <text evidence="1">The sequence shown here is derived from an EMBL/GenBank/DDBJ whole genome shotgun (WGS) entry which is preliminary data.</text>
</comment>
<gene>
    <name evidence="1" type="ORF">SPARVUS_LOCUS1768216</name>
</gene>
<dbReference type="EMBL" id="CATNWA010001559">
    <property type="protein sequence ID" value="CAI9540562.1"/>
    <property type="molecule type" value="Genomic_DNA"/>
</dbReference>
<evidence type="ECO:0000313" key="1">
    <source>
        <dbReference type="EMBL" id="CAI9540562.1"/>
    </source>
</evidence>
<keyword evidence="2" id="KW-1185">Reference proteome</keyword>
<name>A0ABN9AZ67_9NEOB</name>
<organism evidence="1 2">
    <name type="scientific">Staurois parvus</name>
    <dbReference type="NCBI Taxonomy" id="386267"/>
    <lineage>
        <taxon>Eukaryota</taxon>
        <taxon>Metazoa</taxon>
        <taxon>Chordata</taxon>
        <taxon>Craniata</taxon>
        <taxon>Vertebrata</taxon>
        <taxon>Euteleostomi</taxon>
        <taxon>Amphibia</taxon>
        <taxon>Batrachia</taxon>
        <taxon>Anura</taxon>
        <taxon>Neobatrachia</taxon>
        <taxon>Ranoidea</taxon>
        <taxon>Ranidae</taxon>
        <taxon>Staurois</taxon>
    </lineage>
</organism>
<sequence length="69" mass="7900">MKFGSLQLLTLQTVGDFCALQHTLTPLSHFTWPTTFCFPLCFHFVIIPLTIECGIFSSKEISRTDLLHR</sequence>
<reference evidence="1" key="1">
    <citation type="submission" date="2023-05" db="EMBL/GenBank/DDBJ databases">
        <authorList>
            <person name="Stuckert A."/>
        </authorList>
    </citation>
    <scope>NUCLEOTIDE SEQUENCE</scope>
</reference>
<accession>A0ABN9AZ67</accession>
<dbReference type="Proteomes" id="UP001162483">
    <property type="component" value="Unassembled WGS sequence"/>
</dbReference>
<proteinExistence type="predicted"/>
<evidence type="ECO:0000313" key="2">
    <source>
        <dbReference type="Proteomes" id="UP001162483"/>
    </source>
</evidence>
<protein>
    <submittedName>
        <fullName evidence="1">Uncharacterized protein</fullName>
    </submittedName>
</protein>